<dbReference type="VEuPathDB" id="FungiDB:SDRG_14862"/>
<dbReference type="PANTHER" id="PTHR45629">
    <property type="entry name" value="SNF2/RAD54 FAMILY MEMBER"/>
    <property type="match status" value="1"/>
</dbReference>
<feature type="region of interest" description="Disordered" evidence="4">
    <location>
        <begin position="73"/>
        <end position="170"/>
    </location>
</feature>
<organism evidence="7 8">
    <name type="scientific">Saprolegnia diclina (strain VS20)</name>
    <dbReference type="NCBI Taxonomy" id="1156394"/>
    <lineage>
        <taxon>Eukaryota</taxon>
        <taxon>Sar</taxon>
        <taxon>Stramenopiles</taxon>
        <taxon>Oomycota</taxon>
        <taxon>Saprolegniomycetes</taxon>
        <taxon>Saprolegniales</taxon>
        <taxon>Saprolegniaceae</taxon>
        <taxon>Saprolegnia</taxon>
    </lineage>
</organism>
<name>T0R5K2_SAPDV</name>
<dbReference type="Pfam" id="PF00176">
    <property type="entry name" value="SNF2-rel_dom"/>
    <property type="match status" value="1"/>
</dbReference>
<gene>
    <name evidence="7" type="ORF">SDRG_14862</name>
</gene>
<evidence type="ECO:0000259" key="5">
    <source>
        <dbReference type="PROSITE" id="PS51192"/>
    </source>
</evidence>
<dbReference type="SMART" id="SM00487">
    <property type="entry name" value="DEXDc"/>
    <property type="match status" value="1"/>
</dbReference>
<dbReference type="GO" id="GO:0005634">
    <property type="term" value="C:nucleus"/>
    <property type="evidence" value="ECO:0007669"/>
    <property type="project" value="UniProtKB-SubCell"/>
</dbReference>
<dbReference type="InterPro" id="IPR049730">
    <property type="entry name" value="SNF2/RAD54-like_C"/>
</dbReference>
<reference evidence="7 8" key="1">
    <citation type="submission" date="2012-04" db="EMBL/GenBank/DDBJ databases">
        <title>The Genome Sequence of Saprolegnia declina VS20.</title>
        <authorList>
            <consortium name="The Broad Institute Genome Sequencing Platform"/>
            <person name="Russ C."/>
            <person name="Nusbaum C."/>
            <person name="Tyler B."/>
            <person name="van West P."/>
            <person name="Dieguez-Uribeondo J."/>
            <person name="de Bruijn I."/>
            <person name="Tripathy S."/>
            <person name="Jiang R."/>
            <person name="Young S.K."/>
            <person name="Zeng Q."/>
            <person name="Gargeya S."/>
            <person name="Fitzgerald M."/>
            <person name="Haas B."/>
            <person name="Abouelleil A."/>
            <person name="Alvarado L."/>
            <person name="Arachchi H.M."/>
            <person name="Berlin A."/>
            <person name="Chapman S.B."/>
            <person name="Goldberg J."/>
            <person name="Griggs A."/>
            <person name="Gujja S."/>
            <person name="Hansen M."/>
            <person name="Howarth C."/>
            <person name="Imamovic A."/>
            <person name="Larimer J."/>
            <person name="McCowen C."/>
            <person name="Montmayeur A."/>
            <person name="Murphy C."/>
            <person name="Neiman D."/>
            <person name="Pearson M."/>
            <person name="Priest M."/>
            <person name="Roberts A."/>
            <person name="Saif S."/>
            <person name="Shea T."/>
            <person name="Sisk P."/>
            <person name="Sykes S."/>
            <person name="Wortman J."/>
            <person name="Nusbaum C."/>
            <person name="Birren B."/>
        </authorList>
    </citation>
    <scope>NUCLEOTIDE SEQUENCE [LARGE SCALE GENOMIC DNA]</scope>
    <source>
        <strain evidence="7 8">VS20</strain>
    </source>
</reference>
<dbReference type="PANTHER" id="PTHR45629:SF7">
    <property type="entry name" value="DNA EXCISION REPAIR PROTEIN ERCC-6-RELATED"/>
    <property type="match status" value="1"/>
</dbReference>
<dbReference type="OMA" id="MNWELEL"/>
<dbReference type="InterPro" id="IPR050496">
    <property type="entry name" value="SNF2_RAD54_helicase_repair"/>
</dbReference>
<dbReference type="EMBL" id="JH767210">
    <property type="protein sequence ID" value="EQC27338.1"/>
    <property type="molecule type" value="Genomic_DNA"/>
</dbReference>
<dbReference type="Pfam" id="PF00271">
    <property type="entry name" value="Helicase_C"/>
    <property type="match status" value="1"/>
</dbReference>
<keyword evidence="3" id="KW-0539">Nucleus</keyword>
<dbReference type="Gene3D" id="3.40.50.10810">
    <property type="entry name" value="Tandem AAA-ATPase domain"/>
    <property type="match status" value="1"/>
</dbReference>
<accession>T0R5K2</accession>
<sequence>MDLLPSSDDESDGGLPLARSAASQAGVDRPIPQPRPAALSTSAPWTPAEKKPMMSVFERLLALNPRASSLPVFQNAAKATPPPRAEPKEPASQDAVAAKPSSSAPATVDCPATDLAIPLQSTKRPATGHPREPPPSTTRPTASTEADRDAWTIAYPSLPPTPDAEHTPQQVVDIQPTYVSPFGLHTTKPVQRHAAAPRTQLITQNALLDALQRAEAAPGPSDGNLSDDDDWLSDAAPVAPDTSRPRAKPATTASASDVAPKRKSQPLSTASAPKRRQSSTGVKDTVNANDEEDDDDESTWPRLSPPEGAIDEPLVLLDAPNEVYSRRVQVPSRLNRFLQPYQREGVAWMFQAVVENRGAILGDEMGLGKTIQVIGLLSALLFKDGTSSDKEAYRTRLRSASRREPVEFDLNGIPPPILIVVPASLLMNWELELKLWMCCRPVILNGKRQEREAILASLSRGTHEIVICSYDILKANLAQIQAVPWYLIVLDEMHCLKNPESQATKAVQALSCKRRLGLTGTLMQNDTDELHCLLNTIHEGSLGSVSEFRSYYADDIKFARKKSAAPEAVERARAKEKQLRDCLVPYYLRRDKSIHPDFTRIQKFDKIVFCELTPLQRAVYDRVIASPDFKVLITGDDPCDCGRNKTRRRCCYVSGGVLWQKHHPDDEACQACPACIQFPCIAQLLKLSNHLDLLRVNARDPDDVQAATKAFATVAFGTDLDKIGLYQAQGLFEKMNTALCGKMVVLEKLLSIWMRKHEKVLLFSRSVRMLDILQAFLISKACAYVRLDGSTKVDERLQLVQRFNRDPTLSVFLISTKAGGLGLNITSATNVVIFDPSWNPAHDCQAQDRAYRIGQTRDVKVFRLITLGTIEEMIYARQIYKQQLTDTTLKGKMGPRYFEAIIGVKGQHGELFGIRNLLQFKPEGVMKAIQDNATLDGIPIADNQVDFSAKPASDWKTAKKAAKSDDRDDDIEDVAEELELDKEISVLAPQSMNHDVVLGDQPKRRRSFPPTKTSSASTSTLYTPAYLTPAE</sequence>
<evidence type="ECO:0000259" key="6">
    <source>
        <dbReference type="PROSITE" id="PS51194"/>
    </source>
</evidence>
<dbReference type="InterPro" id="IPR001650">
    <property type="entry name" value="Helicase_C-like"/>
</dbReference>
<keyword evidence="8" id="KW-1185">Reference proteome</keyword>
<proteinExistence type="predicted"/>
<feature type="compositionally biased region" description="Low complexity" evidence="4">
    <location>
        <begin position="95"/>
        <end position="106"/>
    </location>
</feature>
<dbReference type="eggNOG" id="KOG0387">
    <property type="taxonomic scope" value="Eukaryota"/>
</dbReference>
<dbReference type="CDD" id="cd18793">
    <property type="entry name" value="SF2_C_SNF"/>
    <property type="match status" value="1"/>
</dbReference>
<evidence type="ECO:0000256" key="1">
    <source>
        <dbReference type="ARBA" id="ARBA00004123"/>
    </source>
</evidence>
<dbReference type="InterPro" id="IPR038718">
    <property type="entry name" value="SNF2-like_sf"/>
</dbReference>
<evidence type="ECO:0000313" key="7">
    <source>
        <dbReference type="EMBL" id="EQC27338.1"/>
    </source>
</evidence>
<evidence type="ECO:0000256" key="2">
    <source>
        <dbReference type="ARBA" id="ARBA00022801"/>
    </source>
</evidence>
<evidence type="ECO:0000256" key="3">
    <source>
        <dbReference type="ARBA" id="ARBA00023242"/>
    </source>
</evidence>
<protein>
    <submittedName>
        <fullName evidence="7">Uncharacterized protein</fullName>
    </submittedName>
</protein>
<dbReference type="FunFam" id="3.40.50.10810:FF:000019">
    <property type="entry name" value="DNA excision repair protein ERCC-6-like 2 isoform X1"/>
    <property type="match status" value="1"/>
</dbReference>
<dbReference type="AlphaFoldDB" id="T0R5K2"/>
<dbReference type="OrthoDB" id="448448at2759"/>
<dbReference type="Proteomes" id="UP000030762">
    <property type="component" value="Unassembled WGS sequence"/>
</dbReference>
<keyword evidence="2" id="KW-0378">Hydrolase</keyword>
<dbReference type="PROSITE" id="PS51192">
    <property type="entry name" value="HELICASE_ATP_BIND_1"/>
    <property type="match status" value="1"/>
</dbReference>
<feature type="region of interest" description="Disordered" evidence="4">
    <location>
        <begin position="1"/>
        <end position="50"/>
    </location>
</feature>
<dbReference type="SUPFAM" id="SSF52540">
    <property type="entry name" value="P-loop containing nucleoside triphosphate hydrolases"/>
    <property type="match status" value="2"/>
</dbReference>
<dbReference type="STRING" id="1156394.T0R5K2"/>
<feature type="compositionally biased region" description="Low complexity" evidence="4">
    <location>
        <begin position="1008"/>
        <end position="1024"/>
    </location>
</feature>
<dbReference type="GeneID" id="19955589"/>
<feature type="compositionally biased region" description="Acidic residues" evidence="4">
    <location>
        <begin position="289"/>
        <end position="298"/>
    </location>
</feature>
<evidence type="ECO:0000256" key="4">
    <source>
        <dbReference type="SAM" id="MobiDB-lite"/>
    </source>
</evidence>
<dbReference type="InterPro" id="IPR014001">
    <property type="entry name" value="Helicase_ATP-bd"/>
</dbReference>
<evidence type="ECO:0000313" key="8">
    <source>
        <dbReference type="Proteomes" id="UP000030762"/>
    </source>
</evidence>
<dbReference type="InParanoid" id="T0R5K2"/>
<dbReference type="PROSITE" id="PS51194">
    <property type="entry name" value="HELICASE_CTER"/>
    <property type="match status" value="1"/>
</dbReference>
<feature type="compositionally biased region" description="Polar residues" evidence="4">
    <location>
        <begin position="278"/>
        <end position="288"/>
    </location>
</feature>
<feature type="region of interest" description="Disordered" evidence="4">
    <location>
        <begin position="212"/>
        <end position="314"/>
    </location>
</feature>
<dbReference type="GO" id="GO:0016787">
    <property type="term" value="F:hydrolase activity"/>
    <property type="evidence" value="ECO:0007669"/>
    <property type="project" value="UniProtKB-KW"/>
</dbReference>
<dbReference type="RefSeq" id="XP_008619242.1">
    <property type="nucleotide sequence ID" value="XM_008621020.1"/>
</dbReference>
<comment type="subcellular location">
    <subcellularLocation>
        <location evidence="1">Nucleus</location>
    </subcellularLocation>
</comment>
<dbReference type="InterPro" id="IPR000330">
    <property type="entry name" value="SNF2_N"/>
</dbReference>
<feature type="region of interest" description="Disordered" evidence="4">
    <location>
        <begin position="991"/>
        <end position="1031"/>
    </location>
</feature>
<dbReference type="InterPro" id="IPR027417">
    <property type="entry name" value="P-loop_NTPase"/>
</dbReference>
<dbReference type="Gene3D" id="3.40.50.300">
    <property type="entry name" value="P-loop containing nucleotide triphosphate hydrolases"/>
    <property type="match status" value="1"/>
</dbReference>
<dbReference type="GO" id="GO:0005524">
    <property type="term" value="F:ATP binding"/>
    <property type="evidence" value="ECO:0007669"/>
    <property type="project" value="InterPro"/>
</dbReference>
<feature type="domain" description="Helicase ATP-binding" evidence="5">
    <location>
        <begin position="350"/>
        <end position="540"/>
    </location>
</feature>
<dbReference type="SMART" id="SM00490">
    <property type="entry name" value="HELICc"/>
    <property type="match status" value="1"/>
</dbReference>
<feature type="domain" description="Helicase C-terminal" evidence="6">
    <location>
        <begin position="745"/>
        <end position="902"/>
    </location>
</feature>